<dbReference type="InterPro" id="IPR011990">
    <property type="entry name" value="TPR-like_helical_dom_sf"/>
</dbReference>
<dbReference type="Proteomes" id="UP000823749">
    <property type="component" value="Chromosome 2"/>
</dbReference>
<dbReference type="GO" id="GO:0009451">
    <property type="term" value="P:RNA modification"/>
    <property type="evidence" value="ECO:0007669"/>
    <property type="project" value="InterPro"/>
</dbReference>
<dbReference type="GO" id="GO:0003723">
    <property type="term" value="F:RNA binding"/>
    <property type="evidence" value="ECO:0007669"/>
    <property type="project" value="InterPro"/>
</dbReference>
<dbReference type="EMBL" id="JACTNZ010000002">
    <property type="protein sequence ID" value="KAG5560262.1"/>
    <property type="molecule type" value="Genomic_DNA"/>
</dbReference>
<organism evidence="2 3">
    <name type="scientific">Rhododendron griersonianum</name>
    <dbReference type="NCBI Taxonomy" id="479676"/>
    <lineage>
        <taxon>Eukaryota</taxon>
        <taxon>Viridiplantae</taxon>
        <taxon>Streptophyta</taxon>
        <taxon>Embryophyta</taxon>
        <taxon>Tracheophyta</taxon>
        <taxon>Spermatophyta</taxon>
        <taxon>Magnoliopsida</taxon>
        <taxon>eudicotyledons</taxon>
        <taxon>Gunneridae</taxon>
        <taxon>Pentapetalae</taxon>
        <taxon>asterids</taxon>
        <taxon>Ericales</taxon>
        <taxon>Ericaceae</taxon>
        <taxon>Ericoideae</taxon>
        <taxon>Rhodoreae</taxon>
        <taxon>Rhododendron</taxon>
    </lineage>
</organism>
<evidence type="ECO:0000313" key="2">
    <source>
        <dbReference type="EMBL" id="KAG5560262.1"/>
    </source>
</evidence>
<sequence>MVRACTALSNAKAGKQVHGIASVSRLDSDPFVQSSLAHMYVKCSQLKDAGKLLDERLNETWFPGLLGCEWVIWTILILGSQIQWYVFKLGMESNKCVVSTLMDMYGKSGCSSQMSQVFDEMDVSDIGACTALVSGRAFEKQLCG</sequence>
<keyword evidence="3" id="KW-1185">Reference proteome</keyword>
<evidence type="ECO:0000256" key="1">
    <source>
        <dbReference type="ARBA" id="ARBA00022737"/>
    </source>
</evidence>
<protein>
    <recommendedName>
        <fullName evidence="4">Pentatricopeptide repeat-containing protein</fullName>
    </recommendedName>
</protein>
<dbReference type="AlphaFoldDB" id="A0AAV6L8G0"/>
<gene>
    <name evidence="2" type="ORF">RHGRI_003528</name>
</gene>
<comment type="caution">
    <text evidence="2">The sequence shown here is derived from an EMBL/GenBank/DDBJ whole genome shotgun (WGS) entry which is preliminary data.</text>
</comment>
<dbReference type="PANTHER" id="PTHR47926">
    <property type="entry name" value="PENTATRICOPEPTIDE REPEAT-CONTAINING PROTEIN"/>
    <property type="match status" value="1"/>
</dbReference>
<reference evidence="2" key="1">
    <citation type="submission" date="2020-08" db="EMBL/GenBank/DDBJ databases">
        <title>Plant Genome Project.</title>
        <authorList>
            <person name="Zhang R.-G."/>
        </authorList>
    </citation>
    <scope>NUCLEOTIDE SEQUENCE</scope>
    <source>
        <strain evidence="2">WSP0</strain>
        <tissue evidence="2">Leaf</tissue>
    </source>
</reference>
<dbReference type="InterPro" id="IPR046960">
    <property type="entry name" value="PPR_At4g14850-like_plant"/>
</dbReference>
<proteinExistence type="predicted"/>
<dbReference type="NCBIfam" id="TIGR00756">
    <property type="entry name" value="PPR"/>
    <property type="match status" value="1"/>
</dbReference>
<evidence type="ECO:0000313" key="3">
    <source>
        <dbReference type="Proteomes" id="UP000823749"/>
    </source>
</evidence>
<accession>A0AAV6L8G0</accession>
<evidence type="ECO:0008006" key="4">
    <source>
        <dbReference type="Google" id="ProtNLM"/>
    </source>
</evidence>
<dbReference type="Gene3D" id="1.25.40.10">
    <property type="entry name" value="Tetratricopeptide repeat domain"/>
    <property type="match status" value="1"/>
</dbReference>
<keyword evidence="1" id="KW-0677">Repeat</keyword>
<name>A0AAV6L8G0_9ERIC</name>
<dbReference type="InterPro" id="IPR002885">
    <property type="entry name" value="PPR_rpt"/>
</dbReference>